<dbReference type="PANTHER" id="PTHR46060:SF2">
    <property type="entry name" value="HISTONE-LYSINE N-METHYLTRANSFERASE SETMAR"/>
    <property type="match status" value="1"/>
</dbReference>
<dbReference type="EMBL" id="WIXE01012509">
    <property type="protein sequence ID" value="KAK5975875.1"/>
    <property type="molecule type" value="Genomic_DNA"/>
</dbReference>
<sequence length="349" mass="40681">MTLSCTISYILGEQCANVKNEVSDRIDYGAPDHDMLPSSSSDSDEEDADWTATDMKVDRSQELGADGIRKAMLQSDPNMRFKDLVRQLFTPPHPNRKLRYSKRVKETSEDKAAKKSQNEIDMGTLEKRIRQEQHLCDRVEICSSLYLRNKRSEFLDRIVVYEEKWILYNHTYRRPLKTSDSEANIDWTEYTTRRRVMLTVWWSSFGVILHKVVSTSPTKNERLFATYIREMNEILRKERPSLNGGPAPIFLFDSSCGYIGNSLIHILCEWGFECIPYPSDSPDLLPHAQYVSHHFSGYLLNKKKIDDVNEEFCEFLKTKPPSFYEDGLRNLPERWLNCMKSRGSELLSY</sequence>
<dbReference type="GO" id="GO:0044774">
    <property type="term" value="P:mitotic DNA integrity checkpoint signaling"/>
    <property type="evidence" value="ECO:0007669"/>
    <property type="project" value="TreeGrafter"/>
</dbReference>
<accession>A0AAN8FF43</accession>
<organism evidence="2 3">
    <name type="scientific">Trichostrongylus colubriformis</name>
    <name type="common">Black scour worm</name>
    <dbReference type="NCBI Taxonomy" id="6319"/>
    <lineage>
        <taxon>Eukaryota</taxon>
        <taxon>Metazoa</taxon>
        <taxon>Ecdysozoa</taxon>
        <taxon>Nematoda</taxon>
        <taxon>Chromadorea</taxon>
        <taxon>Rhabditida</taxon>
        <taxon>Rhabditina</taxon>
        <taxon>Rhabditomorpha</taxon>
        <taxon>Strongyloidea</taxon>
        <taxon>Trichostrongylidae</taxon>
        <taxon>Trichostrongylus</taxon>
    </lineage>
</organism>
<evidence type="ECO:0000313" key="3">
    <source>
        <dbReference type="Proteomes" id="UP001331761"/>
    </source>
</evidence>
<keyword evidence="3" id="KW-1185">Reference proteome</keyword>
<gene>
    <name evidence="2" type="ORF">GCK32_022478</name>
</gene>
<dbReference type="GO" id="GO:0031297">
    <property type="term" value="P:replication fork processing"/>
    <property type="evidence" value="ECO:0007669"/>
    <property type="project" value="TreeGrafter"/>
</dbReference>
<proteinExistence type="predicted"/>
<reference evidence="2 3" key="1">
    <citation type="submission" date="2019-10" db="EMBL/GenBank/DDBJ databases">
        <title>Assembly and Annotation for the nematode Trichostrongylus colubriformis.</title>
        <authorList>
            <person name="Martin J."/>
        </authorList>
    </citation>
    <scope>NUCLEOTIDE SEQUENCE [LARGE SCALE GENOMIC DNA]</scope>
    <source>
        <strain evidence="2">G859</strain>
        <tissue evidence="2">Whole worm</tissue>
    </source>
</reference>
<dbReference type="InterPro" id="IPR052709">
    <property type="entry name" value="Transposase-MT_Hybrid"/>
</dbReference>
<evidence type="ECO:0000256" key="1">
    <source>
        <dbReference type="SAM" id="MobiDB-lite"/>
    </source>
</evidence>
<dbReference type="GO" id="GO:0015074">
    <property type="term" value="P:DNA integration"/>
    <property type="evidence" value="ECO:0007669"/>
    <property type="project" value="TreeGrafter"/>
</dbReference>
<dbReference type="GO" id="GO:0000729">
    <property type="term" value="P:DNA double-strand break processing"/>
    <property type="evidence" value="ECO:0007669"/>
    <property type="project" value="TreeGrafter"/>
</dbReference>
<dbReference type="GO" id="GO:0000014">
    <property type="term" value="F:single-stranded DNA endodeoxyribonuclease activity"/>
    <property type="evidence" value="ECO:0007669"/>
    <property type="project" value="TreeGrafter"/>
</dbReference>
<evidence type="ECO:0000313" key="2">
    <source>
        <dbReference type="EMBL" id="KAK5975875.1"/>
    </source>
</evidence>
<protein>
    <submittedName>
        <fullName evidence="2">Uncharacterized protein</fullName>
    </submittedName>
</protein>
<dbReference type="GO" id="GO:0042800">
    <property type="term" value="F:histone H3K4 methyltransferase activity"/>
    <property type="evidence" value="ECO:0007669"/>
    <property type="project" value="TreeGrafter"/>
</dbReference>
<dbReference type="Pfam" id="PF01359">
    <property type="entry name" value="Transposase_1"/>
    <property type="match status" value="1"/>
</dbReference>
<dbReference type="Proteomes" id="UP001331761">
    <property type="component" value="Unassembled WGS sequence"/>
</dbReference>
<comment type="caution">
    <text evidence="2">The sequence shown here is derived from an EMBL/GenBank/DDBJ whole genome shotgun (WGS) entry which is preliminary data.</text>
</comment>
<dbReference type="PANTHER" id="PTHR46060">
    <property type="entry name" value="MARINER MOS1 TRANSPOSASE-LIKE PROTEIN"/>
    <property type="match status" value="1"/>
</dbReference>
<dbReference type="AlphaFoldDB" id="A0AAN8FF43"/>
<dbReference type="InterPro" id="IPR001888">
    <property type="entry name" value="Transposase_1"/>
</dbReference>
<dbReference type="GO" id="GO:0046975">
    <property type="term" value="F:histone H3K36 methyltransferase activity"/>
    <property type="evidence" value="ECO:0007669"/>
    <property type="project" value="TreeGrafter"/>
</dbReference>
<dbReference type="GO" id="GO:0044547">
    <property type="term" value="F:DNA topoisomerase binding"/>
    <property type="evidence" value="ECO:0007669"/>
    <property type="project" value="TreeGrafter"/>
</dbReference>
<dbReference type="GO" id="GO:0003697">
    <property type="term" value="F:single-stranded DNA binding"/>
    <property type="evidence" value="ECO:0007669"/>
    <property type="project" value="TreeGrafter"/>
</dbReference>
<dbReference type="Gene3D" id="3.30.420.10">
    <property type="entry name" value="Ribonuclease H-like superfamily/Ribonuclease H"/>
    <property type="match status" value="1"/>
</dbReference>
<dbReference type="InterPro" id="IPR036397">
    <property type="entry name" value="RNaseH_sf"/>
</dbReference>
<feature type="non-terminal residue" evidence="2">
    <location>
        <position position="349"/>
    </location>
</feature>
<feature type="region of interest" description="Disordered" evidence="1">
    <location>
        <begin position="28"/>
        <end position="50"/>
    </location>
</feature>
<dbReference type="GO" id="GO:0006303">
    <property type="term" value="P:double-strand break repair via nonhomologous end joining"/>
    <property type="evidence" value="ECO:0007669"/>
    <property type="project" value="TreeGrafter"/>
</dbReference>
<dbReference type="GO" id="GO:0005634">
    <property type="term" value="C:nucleus"/>
    <property type="evidence" value="ECO:0007669"/>
    <property type="project" value="TreeGrafter"/>
</dbReference>
<dbReference type="GO" id="GO:0000793">
    <property type="term" value="C:condensed chromosome"/>
    <property type="evidence" value="ECO:0007669"/>
    <property type="project" value="TreeGrafter"/>
</dbReference>
<dbReference type="GO" id="GO:0035861">
    <property type="term" value="C:site of double-strand break"/>
    <property type="evidence" value="ECO:0007669"/>
    <property type="project" value="TreeGrafter"/>
</dbReference>
<dbReference type="GO" id="GO:0003690">
    <property type="term" value="F:double-stranded DNA binding"/>
    <property type="evidence" value="ECO:0007669"/>
    <property type="project" value="TreeGrafter"/>
</dbReference>
<name>A0AAN8FF43_TRICO</name>